<feature type="compositionally biased region" description="Polar residues" evidence="6">
    <location>
        <begin position="799"/>
        <end position="814"/>
    </location>
</feature>
<evidence type="ECO:0000256" key="5">
    <source>
        <dbReference type="ARBA" id="ARBA00023128"/>
    </source>
</evidence>
<dbReference type="SMART" id="SM00382">
    <property type="entry name" value="AAA"/>
    <property type="match status" value="1"/>
</dbReference>
<evidence type="ECO:0000259" key="7">
    <source>
        <dbReference type="SMART" id="SM00382"/>
    </source>
</evidence>
<feature type="region of interest" description="Disordered" evidence="6">
    <location>
        <begin position="154"/>
        <end position="174"/>
    </location>
</feature>
<reference evidence="8 9" key="1">
    <citation type="journal article" date="2020" name="ISME J.">
        <title>Uncovering the hidden diversity of litter-decomposition mechanisms in mushroom-forming fungi.</title>
        <authorList>
            <person name="Floudas D."/>
            <person name="Bentzer J."/>
            <person name="Ahren D."/>
            <person name="Johansson T."/>
            <person name="Persson P."/>
            <person name="Tunlid A."/>
        </authorList>
    </citation>
    <scope>NUCLEOTIDE SEQUENCE [LARGE SCALE GENOMIC DNA]</scope>
    <source>
        <strain evidence="8 9">CBS 175.51</strain>
    </source>
</reference>
<dbReference type="Pfam" id="PF17862">
    <property type="entry name" value="AAA_lid_3"/>
    <property type="match status" value="1"/>
</dbReference>
<dbReference type="Pfam" id="PF00004">
    <property type="entry name" value="AAA"/>
    <property type="match status" value="1"/>
</dbReference>
<dbReference type="AlphaFoldDB" id="A0A8H5FC58"/>
<dbReference type="GO" id="GO:0005524">
    <property type="term" value="F:ATP binding"/>
    <property type="evidence" value="ECO:0007669"/>
    <property type="project" value="UniProtKB-KW"/>
</dbReference>
<comment type="subcellular location">
    <subcellularLocation>
        <location evidence="1">Mitochondrion outer membrane</location>
        <topology evidence="1">Single-pass membrane protein</topology>
    </subcellularLocation>
</comment>
<dbReference type="Gene3D" id="3.40.50.300">
    <property type="entry name" value="P-loop containing nucleotide triphosphate hydrolases"/>
    <property type="match status" value="1"/>
</dbReference>
<comment type="caution">
    <text evidence="8">The sequence shown here is derived from an EMBL/GenBank/DDBJ whole genome shotgun (WGS) entry which is preliminary data.</text>
</comment>
<feature type="domain" description="AAA+ ATPase" evidence="7">
    <location>
        <begin position="545"/>
        <end position="687"/>
    </location>
</feature>
<keyword evidence="4" id="KW-0067">ATP-binding</keyword>
<keyword evidence="2" id="KW-0547">Nucleotide-binding</keyword>
<dbReference type="InterPro" id="IPR041569">
    <property type="entry name" value="AAA_lid_3"/>
</dbReference>
<evidence type="ECO:0000256" key="6">
    <source>
        <dbReference type="SAM" id="MobiDB-lite"/>
    </source>
</evidence>
<dbReference type="EMBL" id="JAACJK010000114">
    <property type="protein sequence ID" value="KAF5331439.1"/>
    <property type="molecule type" value="Genomic_DNA"/>
</dbReference>
<evidence type="ECO:0000313" key="9">
    <source>
        <dbReference type="Proteomes" id="UP000541558"/>
    </source>
</evidence>
<name>A0A8H5FC58_9AGAR</name>
<sequence>MIPAAFAERFLWEAPCTLDDSPPESDNIPSPGVLQPTFTFSPAVLAELDTVLSLAFVEAEKKQSKLLKLAMDAPDPGQTPPVGAEISIALSCPQYQGAPILDAAVKHIAEEYGAEVLVLDAFEIASGRFGVLGESGRVIDELYEAIPRDGEPWWNTRSEDACPKGTEAETPSTEELPAQLDTAEKALSLDRRTRNLVDALLAISSGGVRGKPHPARRIIYMREFDIIQGAAKPLMAHILQSLHESRLSARLSESTLPQSTIIVFGLTPRLVGNELSFGVCLDHAVEDCLFMSGLLITARWNITRKLHRPRWEIKCPCSLCANPRLVPPVCLDFVPVGDKTWGDRVAQMLDASLEMEVFATNVKHEAYEEDWQKDEKRSRGGELNRRVFRAYLEEEGWGAESEVVDIIGSLNPDVTFEIGHAEEVLTTAEGLRASARLKDNPVPSLNVAINQAYDIIQRRKKEKTDWEKGVQGSDPPRVNGKPTKFDNLSSYAAVLKRCIVNNDDISTTFSDVFVDEATVDSLQTIITLPFLYPDYFNCGILAKEALGGILLYGPPGTGKTMLCRALAKTSGANMLHIQPSDINDKFVGESEKTVAGVFELAYRLAPACIVFIDEIDSLFSSRSSDTKSWERNVLTEFMQGMDGLMSAKKNRDNNIVIVGATNRPFDLDPAILRRMPRRILVDMPNLAMRKGILSSYLKEEHLDVDVSIDKLAVETEGFSGSDLKNLCVSAALASVKEAIGLNWKSREYPPQKVLEFDEMEAKRLLRTITAGNIRQAQADISKSVHGSRTEDKLYRWHDQYSNGGPSDFGGSTTP</sequence>
<keyword evidence="9" id="KW-1185">Reference proteome</keyword>
<accession>A0A8H5FC58</accession>
<keyword evidence="5" id="KW-0496">Mitochondrion</keyword>
<dbReference type="InterPro" id="IPR003959">
    <property type="entry name" value="ATPase_AAA_core"/>
</dbReference>
<dbReference type="OrthoDB" id="39734at2759"/>
<evidence type="ECO:0000256" key="3">
    <source>
        <dbReference type="ARBA" id="ARBA00022787"/>
    </source>
</evidence>
<dbReference type="GO" id="GO:0016887">
    <property type="term" value="F:ATP hydrolysis activity"/>
    <property type="evidence" value="ECO:0007669"/>
    <property type="project" value="InterPro"/>
</dbReference>
<dbReference type="GO" id="GO:0005741">
    <property type="term" value="C:mitochondrial outer membrane"/>
    <property type="evidence" value="ECO:0007669"/>
    <property type="project" value="UniProtKB-SubCell"/>
</dbReference>
<dbReference type="PANTHER" id="PTHR45644:SF56">
    <property type="entry name" value="AAA ATPASE, PUTATIVE (AFU_ORTHOLOGUE AFUA_2G12920)-RELATED"/>
    <property type="match status" value="1"/>
</dbReference>
<dbReference type="Gene3D" id="1.10.8.60">
    <property type="match status" value="1"/>
</dbReference>
<dbReference type="InterPro" id="IPR051701">
    <property type="entry name" value="Mito_OM_Translocase_MSP1"/>
</dbReference>
<dbReference type="PROSITE" id="PS00674">
    <property type="entry name" value="AAA"/>
    <property type="match status" value="1"/>
</dbReference>
<dbReference type="Proteomes" id="UP000541558">
    <property type="component" value="Unassembled WGS sequence"/>
</dbReference>
<organism evidence="8 9">
    <name type="scientific">Ephemerocybe angulata</name>
    <dbReference type="NCBI Taxonomy" id="980116"/>
    <lineage>
        <taxon>Eukaryota</taxon>
        <taxon>Fungi</taxon>
        <taxon>Dikarya</taxon>
        <taxon>Basidiomycota</taxon>
        <taxon>Agaricomycotina</taxon>
        <taxon>Agaricomycetes</taxon>
        <taxon>Agaricomycetidae</taxon>
        <taxon>Agaricales</taxon>
        <taxon>Agaricineae</taxon>
        <taxon>Psathyrellaceae</taxon>
        <taxon>Ephemerocybe</taxon>
    </lineage>
</organism>
<evidence type="ECO:0000256" key="1">
    <source>
        <dbReference type="ARBA" id="ARBA00004572"/>
    </source>
</evidence>
<evidence type="ECO:0000256" key="2">
    <source>
        <dbReference type="ARBA" id="ARBA00022741"/>
    </source>
</evidence>
<dbReference type="InterPro" id="IPR003593">
    <property type="entry name" value="AAA+_ATPase"/>
</dbReference>
<evidence type="ECO:0000313" key="8">
    <source>
        <dbReference type="EMBL" id="KAF5331439.1"/>
    </source>
</evidence>
<keyword evidence="3" id="KW-1000">Mitochondrion outer membrane</keyword>
<protein>
    <recommendedName>
        <fullName evidence="7">AAA+ ATPase domain-containing protein</fullName>
    </recommendedName>
</protein>
<keyword evidence="3" id="KW-0472">Membrane</keyword>
<dbReference type="SUPFAM" id="SSF52540">
    <property type="entry name" value="P-loop containing nucleoside triphosphate hydrolases"/>
    <property type="match status" value="1"/>
</dbReference>
<gene>
    <name evidence="8" type="ORF">D9611_011902</name>
</gene>
<dbReference type="InterPro" id="IPR003960">
    <property type="entry name" value="ATPase_AAA_CS"/>
</dbReference>
<dbReference type="PANTHER" id="PTHR45644">
    <property type="entry name" value="AAA ATPASE, PUTATIVE (AFU_ORTHOLOGUE AFUA_2G12920)-RELATED-RELATED"/>
    <property type="match status" value="1"/>
</dbReference>
<proteinExistence type="predicted"/>
<dbReference type="InterPro" id="IPR027417">
    <property type="entry name" value="P-loop_NTPase"/>
</dbReference>
<feature type="region of interest" description="Disordered" evidence="6">
    <location>
        <begin position="795"/>
        <end position="814"/>
    </location>
</feature>
<evidence type="ECO:0000256" key="4">
    <source>
        <dbReference type="ARBA" id="ARBA00022840"/>
    </source>
</evidence>